<name>A0A518K2T2_9BACT</name>
<keyword evidence="3" id="KW-1185">Reference proteome</keyword>
<feature type="domain" description="Glycosyltransferase 2-like" evidence="1">
    <location>
        <begin position="16"/>
        <end position="178"/>
    </location>
</feature>
<dbReference type="Pfam" id="PF00535">
    <property type="entry name" value="Glycos_transf_2"/>
    <property type="match status" value="1"/>
</dbReference>
<accession>A0A518K2T2</accession>
<dbReference type="KEGG" id="bmei:Spa11_02890"/>
<reference evidence="2 3" key="1">
    <citation type="submission" date="2019-02" db="EMBL/GenBank/DDBJ databases">
        <title>Deep-cultivation of Planctomycetes and their phenomic and genomic characterization uncovers novel biology.</title>
        <authorList>
            <person name="Wiegand S."/>
            <person name="Jogler M."/>
            <person name="Boedeker C."/>
            <person name="Pinto D."/>
            <person name="Vollmers J."/>
            <person name="Rivas-Marin E."/>
            <person name="Kohn T."/>
            <person name="Peeters S.H."/>
            <person name="Heuer A."/>
            <person name="Rast P."/>
            <person name="Oberbeckmann S."/>
            <person name="Bunk B."/>
            <person name="Jeske O."/>
            <person name="Meyerdierks A."/>
            <person name="Storesund J.E."/>
            <person name="Kallscheuer N."/>
            <person name="Luecker S."/>
            <person name="Lage O.M."/>
            <person name="Pohl T."/>
            <person name="Merkel B.J."/>
            <person name="Hornburger P."/>
            <person name="Mueller R.-W."/>
            <person name="Bruemmer F."/>
            <person name="Labrenz M."/>
            <person name="Spormann A.M."/>
            <person name="Op den Camp H."/>
            <person name="Overmann J."/>
            <person name="Amann R."/>
            <person name="Jetten M.S.M."/>
            <person name="Mascher T."/>
            <person name="Medema M.H."/>
            <person name="Devos D.P."/>
            <person name="Kaster A.-K."/>
            <person name="Ovreas L."/>
            <person name="Rohde M."/>
            <person name="Galperin M.Y."/>
            <person name="Jogler C."/>
        </authorList>
    </citation>
    <scope>NUCLEOTIDE SEQUENCE [LARGE SCALE GENOMIC DNA]</scope>
    <source>
        <strain evidence="2 3">Spa11</strain>
    </source>
</reference>
<proteinExistence type="predicted"/>
<dbReference type="CDD" id="cd00761">
    <property type="entry name" value="Glyco_tranf_GTA_type"/>
    <property type="match status" value="1"/>
</dbReference>
<evidence type="ECO:0000313" key="2">
    <source>
        <dbReference type="EMBL" id="QDV72118.1"/>
    </source>
</evidence>
<dbReference type="PANTHER" id="PTHR43685">
    <property type="entry name" value="GLYCOSYLTRANSFERASE"/>
    <property type="match status" value="1"/>
</dbReference>
<dbReference type="Gene3D" id="3.90.550.10">
    <property type="entry name" value="Spore Coat Polysaccharide Biosynthesis Protein SpsA, Chain A"/>
    <property type="match status" value="1"/>
</dbReference>
<dbReference type="AlphaFoldDB" id="A0A518K2T2"/>
<dbReference type="InterPro" id="IPR050834">
    <property type="entry name" value="Glycosyltransf_2"/>
</dbReference>
<sequence>MQPLTFQHPETPGLVSIITPMRNGRAYLQEALDGIAAQTYDAWELVIVEDGSPEPAEDVVRAFASAHPNHRVTYLRNDPSCGAAYSRNRAFLESRGEYIAFLDCDDRWLPTHLDACVSSLVESGDDLAYSTVVMFSSSDHALLGLWGPTPEEVQSFPTSLFGRSFVTPSATVVRRYVVGEVGPWDAGYRCCEDADFMMRAASAGKRFRYVGGAHCLYRKEHAGATTQRLAETIEEFAAISTKHLGMPGARRGRCSRAIASSLELAAKLHTSQRQASDPSVQPARAALLYYTAWRMRPKRWKNLVRAGYCRLRHGFDAGVQRVDRPSLPGSVTATPQRHAA</sequence>
<keyword evidence="2" id="KW-0328">Glycosyltransferase</keyword>
<evidence type="ECO:0000259" key="1">
    <source>
        <dbReference type="Pfam" id="PF00535"/>
    </source>
</evidence>
<evidence type="ECO:0000313" key="3">
    <source>
        <dbReference type="Proteomes" id="UP000316426"/>
    </source>
</evidence>
<dbReference type="InterPro" id="IPR029044">
    <property type="entry name" value="Nucleotide-diphossugar_trans"/>
</dbReference>
<dbReference type="EMBL" id="CP036349">
    <property type="protein sequence ID" value="QDV72118.1"/>
    <property type="molecule type" value="Genomic_DNA"/>
</dbReference>
<dbReference type="PANTHER" id="PTHR43685:SF2">
    <property type="entry name" value="GLYCOSYLTRANSFERASE 2-LIKE DOMAIN-CONTAINING PROTEIN"/>
    <property type="match status" value="1"/>
</dbReference>
<organism evidence="2 3">
    <name type="scientific">Botrimarina mediterranea</name>
    <dbReference type="NCBI Taxonomy" id="2528022"/>
    <lineage>
        <taxon>Bacteria</taxon>
        <taxon>Pseudomonadati</taxon>
        <taxon>Planctomycetota</taxon>
        <taxon>Planctomycetia</taxon>
        <taxon>Pirellulales</taxon>
        <taxon>Lacipirellulaceae</taxon>
        <taxon>Botrimarina</taxon>
    </lineage>
</organism>
<dbReference type="GO" id="GO:0016757">
    <property type="term" value="F:glycosyltransferase activity"/>
    <property type="evidence" value="ECO:0007669"/>
    <property type="project" value="UniProtKB-KW"/>
</dbReference>
<dbReference type="Proteomes" id="UP000316426">
    <property type="component" value="Chromosome"/>
</dbReference>
<protein>
    <submittedName>
        <fullName evidence="2">UDP-Glc:alpha-D-GlcNAc-diphosphoundecaprenol beta-1,3-glucosyltransferase WfgD</fullName>
        <ecNumber evidence="2">2.4.1.305</ecNumber>
    </submittedName>
</protein>
<keyword evidence="2" id="KW-0808">Transferase</keyword>
<gene>
    <name evidence="2" type="primary">wfgD</name>
    <name evidence="2" type="ORF">Spa11_02890</name>
</gene>
<dbReference type="EC" id="2.4.1.305" evidence="2"/>
<dbReference type="RefSeq" id="WP_145105810.1">
    <property type="nucleotide sequence ID" value="NZ_CP036349.1"/>
</dbReference>
<dbReference type="InterPro" id="IPR001173">
    <property type="entry name" value="Glyco_trans_2-like"/>
</dbReference>
<dbReference type="SUPFAM" id="SSF53448">
    <property type="entry name" value="Nucleotide-diphospho-sugar transferases"/>
    <property type="match status" value="1"/>
</dbReference>